<evidence type="ECO:0000313" key="3">
    <source>
        <dbReference type="Proteomes" id="UP001064087"/>
    </source>
</evidence>
<name>A0ABY6DAN0_9RHOB</name>
<dbReference type="RefSeq" id="WP_263047893.1">
    <property type="nucleotide sequence ID" value="NZ_CP106738.1"/>
</dbReference>
<protein>
    <recommendedName>
        <fullName evidence="4">Copper chaperone NosL</fullName>
    </recommendedName>
</protein>
<feature type="signal peptide" evidence="1">
    <location>
        <begin position="1"/>
        <end position="23"/>
    </location>
</feature>
<evidence type="ECO:0000313" key="2">
    <source>
        <dbReference type="EMBL" id="UXX83219.1"/>
    </source>
</evidence>
<gene>
    <name evidence="2" type="ORF">N7U68_19490</name>
</gene>
<dbReference type="EMBL" id="CP106738">
    <property type="protein sequence ID" value="UXX83219.1"/>
    <property type="molecule type" value="Genomic_DNA"/>
</dbReference>
<proteinExistence type="predicted"/>
<dbReference type="Proteomes" id="UP001064087">
    <property type="component" value="Chromosome"/>
</dbReference>
<feature type="chain" id="PRO_5046604589" description="Copper chaperone NosL" evidence="1">
    <location>
        <begin position="24"/>
        <end position="105"/>
    </location>
</feature>
<sequence>MRLIAFILLANLMVLVSSPHFDAAGMSMHECPSCPEAMVEMQEAEAGKMHQGPSCADMSLCAPMALISDAFSQRDGEYLGHRHAWPDAYKGASIRLALDLPPPRA</sequence>
<keyword evidence="1" id="KW-0732">Signal</keyword>
<keyword evidence="3" id="KW-1185">Reference proteome</keyword>
<accession>A0ABY6DAN0</accession>
<organism evidence="2 3">
    <name type="scientific">Roseovarius pelagicus</name>
    <dbReference type="NCBI Taxonomy" id="2980108"/>
    <lineage>
        <taxon>Bacteria</taxon>
        <taxon>Pseudomonadati</taxon>
        <taxon>Pseudomonadota</taxon>
        <taxon>Alphaproteobacteria</taxon>
        <taxon>Rhodobacterales</taxon>
        <taxon>Roseobacteraceae</taxon>
        <taxon>Roseovarius</taxon>
    </lineage>
</organism>
<evidence type="ECO:0000256" key="1">
    <source>
        <dbReference type="SAM" id="SignalP"/>
    </source>
</evidence>
<reference evidence="2" key="1">
    <citation type="submission" date="2022-10" db="EMBL/GenBank/DDBJ databases">
        <title>Roseovarius pelagicus sp. nov., isolated from Arctic seawater.</title>
        <authorList>
            <person name="Hong Y.W."/>
            <person name="Hwang C.Y."/>
        </authorList>
    </citation>
    <scope>NUCLEOTIDE SEQUENCE</scope>
    <source>
        <strain evidence="2">HL-MP18</strain>
    </source>
</reference>
<evidence type="ECO:0008006" key="4">
    <source>
        <dbReference type="Google" id="ProtNLM"/>
    </source>
</evidence>